<dbReference type="GO" id="GO:0030983">
    <property type="term" value="F:mismatched DNA binding"/>
    <property type="evidence" value="ECO:0007669"/>
    <property type="project" value="InterPro"/>
</dbReference>
<keyword evidence="3" id="KW-0067">ATP-binding</keyword>
<proteinExistence type="inferred from homology"/>
<dbReference type="InterPro" id="IPR045076">
    <property type="entry name" value="MutS"/>
</dbReference>
<keyword evidence="7" id="KW-1185">Reference proteome</keyword>
<dbReference type="GO" id="GO:0005634">
    <property type="term" value="C:nucleus"/>
    <property type="evidence" value="ECO:0007669"/>
    <property type="project" value="TreeGrafter"/>
</dbReference>
<keyword evidence="2" id="KW-0547">Nucleotide-binding</keyword>
<gene>
    <name evidence="6" type="ORF">MEDL_17811</name>
</gene>
<evidence type="ECO:0000256" key="2">
    <source>
        <dbReference type="ARBA" id="ARBA00022741"/>
    </source>
</evidence>
<evidence type="ECO:0000313" key="6">
    <source>
        <dbReference type="EMBL" id="CAG2203366.1"/>
    </source>
</evidence>
<dbReference type="InterPro" id="IPR000432">
    <property type="entry name" value="DNA_mismatch_repair_MutS_C"/>
</dbReference>
<dbReference type="GO" id="GO:0140664">
    <property type="term" value="F:ATP-dependent DNA damage sensor activity"/>
    <property type="evidence" value="ECO:0007669"/>
    <property type="project" value="InterPro"/>
</dbReference>
<reference evidence="6" key="1">
    <citation type="submission" date="2021-03" db="EMBL/GenBank/DDBJ databases">
        <authorList>
            <person name="Bekaert M."/>
        </authorList>
    </citation>
    <scope>NUCLEOTIDE SEQUENCE</scope>
</reference>
<dbReference type="Gene3D" id="3.40.50.300">
    <property type="entry name" value="P-loop containing nucleotide triphosphate hydrolases"/>
    <property type="match status" value="1"/>
</dbReference>
<dbReference type="Pfam" id="PF00488">
    <property type="entry name" value="MutS_V"/>
    <property type="match status" value="1"/>
</dbReference>
<dbReference type="PANTHER" id="PTHR11361:SF21">
    <property type="entry name" value="MUTS PROTEIN HOMOLOG 4"/>
    <property type="match status" value="1"/>
</dbReference>
<dbReference type="GO" id="GO:0006298">
    <property type="term" value="P:mismatch repair"/>
    <property type="evidence" value="ECO:0007669"/>
    <property type="project" value="InterPro"/>
</dbReference>
<comment type="caution">
    <text evidence="6">The sequence shown here is derived from an EMBL/GenBank/DDBJ whole genome shotgun (WGS) entry which is preliminary data.</text>
</comment>
<dbReference type="GO" id="GO:0005524">
    <property type="term" value="F:ATP binding"/>
    <property type="evidence" value="ECO:0007669"/>
    <property type="project" value="UniProtKB-KW"/>
</dbReference>
<accession>A0A8S3RDZ8</accession>
<feature type="domain" description="DNA mismatch repair proteins mutS family" evidence="5">
    <location>
        <begin position="88"/>
        <end position="142"/>
    </location>
</feature>
<comment type="similarity">
    <text evidence="1">Belongs to the DNA mismatch repair MutS family.</text>
</comment>
<dbReference type="Proteomes" id="UP000683360">
    <property type="component" value="Unassembled WGS sequence"/>
</dbReference>
<keyword evidence="4" id="KW-0238">DNA-binding</keyword>
<evidence type="ECO:0000256" key="4">
    <source>
        <dbReference type="ARBA" id="ARBA00023125"/>
    </source>
</evidence>
<evidence type="ECO:0000259" key="5">
    <source>
        <dbReference type="Pfam" id="PF00488"/>
    </source>
</evidence>
<dbReference type="EMBL" id="CAJPWZ010000917">
    <property type="protein sequence ID" value="CAG2203366.1"/>
    <property type="molecule type" value="Genomic_DNA"/>
</dbReference>
<dbReference type="AlphaFoldDB" id="A0A8S3RDZ8"/>
<evidence type="ECO:0000313" key="7">
    <source>
        <dbReference type="Proteomes" id="UP000683360"/>
    </source>
</evidence>
<name>A0A8S3RDZ8_MYTED</name>
<sequence>MGVSFCVDCSQSGQQQVQVFANPGCRRSIIDSIDDIRRRRCLPDGPQGALVRHTRRNKLKLPETEKKRRGSYTVRLNNRLLPRRRENSGKSTYLRQIAMLQIITDTVCSAEYASFRITNQIFSRIGSDDDMETNSSTFMVEVGIRERSRSI</sequence>
<dbReference type="GO" id="GO:0007131">
    <property type="term" value="P:reciprocal meiotic recombination"/>
    <property type="evidence" value="ECO:0007669"/>
    <property type="project" value="TreeGrafter"/>
</dbReference>
<evidence type="ECO:0000256" key="3">
    <source>
        <dbReference type="ARBA" id="ARBA00022840"/>
    </source>
</evidence>
<organism evidence="6 7">
    <name type="scientific">Mytilus edulis</name>
    <name type="common">Blue mussel</name>
    <dbReference type="NCBI Taxonomy" id="6550"/>
    <lineage>
        <taxon>Eukaryota</taxon>
        <taxon>Metazoa</taxon>
        <taxon>Spiralia</taxon>
        <taxon>Lophotrochozoa</taxon>
        <taxon>Mollusca</taxon>
        <taxon>Bivalvia</taxon>
        <taxon>Autobranchia</taxon>
        <taxon>Pteriomorphia</taxon>
        <taxon>Mytilida</taxon>
        <taxon>Mytiloidea</taxon>
        <taxon>Mytilidae</taxon>
        <taxon>Mytilinae</taxon>
        <taxon>Mytilus</taxon>
    </lineage>
</organism>
<evidence type="ECO:0000256" key="1">
    <source>
        <dbReference type="ARBA" id="ARBA00006271"/>
    </source>
</evidence>
<dbReference type="InterPro" id="IPR027417">
    <property type="entry name" value="P-loop_NTPase"/>
</dbReference>
<dbReference type="PANTHER" id="PTHR11361">
    <property type="entry name" value="DNA MISMATCH REPAIR PROTEIN MUTS FAMILY MEMBER"/>
    <property type="match status" value="1"/>
</dbReference>
<protein>
    <submittedName>
        <fullName evidence="6">MSH4</fullName>
    </submittedName>
</protein>
<dbReference type="OrthoDB" id="276261at2759"/>